<sequence>MSSPLFVSSKHALDKKSFESQKRYSCDQCQKQFTRPSALQTHVYTHTGEKPHVCDIIGCGRRFAVISNLRRHLRIHKPTHIRRRLTAQERRVCVERLIQKSGGLVEDHDTHYGSESKYYIFSSGSPYSPTTSPTTSPLMESNAYRFIKPKETRPLPLTVKYLLSTNTVTPTNHHLLKPKQTRSLYLSVQNILN</sequence>
<dbReference type="FunFam" id="3.30.160.60:FF:001289">
    <property type="entry name" value="Zinc finger protein 574"/>
    <property type="match status" value="1"/>
</dbReference>
<dbReference type="FunFam" id="3.30.160.60:FF:000744">
    <property type="entry name" value="zinc finger E-box-binding homeobox 1"/>
    <property type="match status" value="1"/>
</dbReference>
<dbReference type="Proteomes" id="UP000093000">
    <property type="component" value="Unassembled WGS sequence"/>
</dbReference>
<comment type="caution">
    <text evidence="11">The sequence shown here is derived from an EMBL/GenBank/DDBJ whole genome shotgun (WGS) entry which is preliminary data.</text>
</comment>
<evidence type="ECO:0000313" key="12">
    <source>
        <dbReference type="Proteomes" id="UP000093000"/>
    </source>
</evidence>
<protein>
    <submittedName>
        <fullName evidence="11">Zinc finger protein C25B8.19c</fullName>
    </submittedName>
</protein>
<feature type="domain" description="C2H2-type" evidence="10">
    <location>
        <begin position="52"/>
        <end position="76"/>
    </location>
</feature>
<evidence type="ECO:0000256" key="4">
    <source>
        <dbReference type="ARBA" id="ARBA00022771"/>
    </source>
</evidence>
<evidence type="ECO:0000256" key="2">
    <source>
        <dbReference type="ARBA" id="ARBA00022723"/>
    </source>
</evidence>
<dbReference type="GO" id="GO:0000978">
    <property type="term" value="F:RNA polymerase II cis-regulatory region sequence-specific DNA binding"/>
    <property type="evidence" value="ECO:0007669"/>
    <property type="project" value="TreeGrafter"/>
</dbReference>
<keyword evidence="12" id="KW-1185">Reference proteome</keyword>
<evidence type="ECO:0000259" key="10">
    <source>
        <dbReference type="PROSITE" id="PS50157"/>
    </source>
</evidence>
<feature type="domain" description="C2H2-type" evidence="10">
    <location>
        <begin position="24"/>
        <end position="51"/>
    </location>
</feature>
<dbReference type="PROSITE" id="PS00028">
    <property type="entry name" value="ZINC_FINGER_C2H2_1"/>
    <property type="match status" value="2"/>
</dbReference>
<keyword evidence="5" id="KW-0862">Zinc</keyword>
<keyword evidence="6" id="KW-0805">Transcription regulation</keyword>
<dbReference type="InterPro" id="IPR013087">
    <property type="entry name" value="Znf_C2H2_type"/>
</dbReference>
<reference evidence="11 12" key="1">
    <citation type="submission" date="2016-03" db="EMBL/GenBank/DDBJ databases">
        <title>Choanephora cucurbitarum.</title>
        <authorList>
            <person name="Min B."/>
            <person name="Park H."/>
            <person name="Park J.-H."/>
            <person name="Shin H.-D."/>
            <person name="Choi I.-G."/>
        </authorList>
    </citation>
    <scope>NUCLEOTIDE SEQUENCE [LARGE SCALE GENOMIC DNA]</scope>
    <source>
        <strain evidence="11 12">KUS-F28377</strain>
    </source>
</reference>
<dbReference type="STRING" id="101091.A0A1C7NQ73"/>
<evidence type="ECO:0000256" key="3">
    <source>
        <dbReference type="ARBA" id="ARBA00022737"/>
    </source>
</evidence>
<accession>A0A1C7NQ73</accession>
<dbReference type="InParanoid" id="A0A1C7NQ73"/>
<dbReference type="OrthoDB" id="6077919at2759"/>
<evidence type="ECO:0000256" key="7">
    <source>
        <dbReference type="ARBA" id="ARBA00023163"/>
    </source>
</evidence>
<comment type="subcellular location">
    <subcellularLocation>
        <location evidence="1">Nucleus</location>
    </subcellularLocation>
</comment>
<evidence type="ECO:0000256" key="9">
    <source>
        <dbReference type="PROSITE-ProRule" id="PRU00042"/>
    </source>
</evidence>
<evidence type="ECO:0000256" key="6">
    <source>
        <dbReference type="ARBA" id="ARBA00023015"/>
    </source>
</evidence>
<evidence type="ECO:0000256" key="1">
    <source>
        <dbReference type="ARBA" id="ARBA00004123"/>
    </source>
</evidence>
<dbReference type="GO" id="GO:0008270">
    <property type="term" value="F:zinc ion binding"/>
    <property type="evidence" value="ECO:0007669"/>
    <property type="project" value="UniProtKB-KW"/>
</dbReference>
<dbReference type="GO" id="GO:0005667">
    <property type="term" value="C:transcription regulator complex"/>
    <property type="evidence" value="ECO:0007669"/>
    <property type="project" value="TreeGrafter"/>
</dbReference>
<dbReference type="Gene3D" id="3.30.160.60">
    <property type="entry name" value="Classic Zinc Finger"/>
    <property type="match status" value="2"/>
</dbReference>
<keyword evidence="4 9" id="KW-0863">Zinc-finger</keyword>
<dbReference type="EMBL" id="LUGH01000042">
    <property type="protein sequence ID" value="OBZ90596.1"/>
    <property type="molecule type" value="Genomic_DNA"/>
</dbReference>
<dbReference type="PROSITE" id="PS50157">
    <property type="entry name" value="ZINC_FINGER_C2H2_2"/>
    <property type="match status" value="2"/>
</dbReference>
<dbReference type="PANTHER" id="PTHR14003:SF19">
    <property type="entry name" value="YY2 TRANSCRIPTION FACTOR"/>
    <property type="match status" value="1"/>
</dbReference>
<keyword evidence="3" id="KW-0677">Repeat</keyword>
<evidence type="ECO:0000256" key="5">
    <source>
        <dbReference type="ARBA" id="ARBA00022833"/>
    </source>
</evidence>
<dbReference type="Pfam" id="PF00096">
    <property type="entry name" value="zf-C2H2"/>
    <property type="match status" value="2"/>
</dbReference>
<name>A0A1C7NQ73_9FUNG</name>
<dbReference type="GO" id="GO:0031519">
    <property type="term" value="C:PcG protein complex"/>
    <property type="evidence" value="ECO:0007669"/>
    <property type="project" value="TreeGrafter"/>
</dbReference>
<proteinExistence type="predicted"/>
<keyword evidence="7" id="KW-0804">Transcription</keyword>
<dbReference type="GO" id="GO:0000785">
    <property type="term" value="C:chromatin"/>
    <property type="evidence" value="ECO:0007669"/>
    <property type="project" value="TreeGrafter"/>
</dbReference>
<keyword evidence="2" id="KW-0479">Metal-binding</keyword>
<dbReference type="InterPro" id="IPR036236">
    <property type="entry name" value="Znf_C2H2_sf"/>
</dbReference>
<dbReference type="AlphaFoldDB" id="A0A1C7NQ73"/>
<organism evidence="11 12">
    <name type="scientific">Choanephora cucurbitarum</name>
    <dbReference type="NCBI Taxonomy" id="101091"/>
    <lineage>
        <taxon>Eukaryota</taxon>
        <taxon>Fungi</taxon>
        <taxon>Fungi incertae sedis</taxon>
        <taxon>Mucoromycota</taxon>
        <taxon>Mucoromycotina</taxon>
        <taxon>Mucoromycetes</taxon>
        <taxon>Mucorales</taxon>
        <taxon>Mucorineae</taxon>
        <taxon>Choanephoraceae</taxon>
        <taxon>Choanephoroideae</taxon>
        <taxon>Choanephora</taxon>
    </lineage>
</organism>
<evidence type="ECO:0000256" key="8">
    <source>
        <dbReference type="ARBA" id="ARBA00023242"/>
    </source>
</evidence>
<evidence type="ECO:0000313" key="11">
    <source>
        <dbReference type="EMBL" id="OBZ90596.1"/>
    </source>
</evidence>
<dbReference type="SUPFAM" id="SSF57667">
    <property type="entry name" value="beta-beta-alpha zinc fingers"/>
    <property type="match status" value="1"/>
</dbReference>
<dbReference type="SMART" id="SM00355">
    <property type="entry name" value="ZnF_C2H2"/>
    <property type="match status" value="2"/>
</dbReference>
<gene>
    <name evidence="11" type="ORF">A0J61_01352</name>
</gene>
<dbReference type="GO" id="GO:0000981">
    <property type="term" value="F:DNA-binding transcription factor activity, RNA polymerase II-specific"/>
    <property type="evidence" value="ECO:0007669"/>
    <property type="project" value="TreeGrafter"/>
</dbReference>
<keyword evidence="8" id="KW-0539">Nucleus</keyword>
<dbReference type="PANTHER" id="PTHR14003">
    <property type="entry name" value="TRANSCRIPTIONAL REPRESSOR PROTEIN YY"/>
    <property type="match status" value="1"/>
</dbReference>